<evidence type="ECO:0000313" key="1">
    <source>
        <dbReference type="EMBL" id="CAG8763358.1"/>
    </source>
</evidence>
<feature type="non-terminal residue" evidence="1">
    <location>
        <position position="52"/>
    </location>
</feature>
<gene>
    <name evidence="1" type="ORF">SPELUC_LOCUS15290</name>
</gene>
<proteinExistence type="predicted"/>
<reference evidence="1" key="1">
    <citation type="submission" date="2021-06" db="EMBL/GenBank/DDBJ databases">
        <authorList>
            <person name="Kallberg Y."/>
            <person name="Tangrot J."/>
            <person name="Rosling A."/>
        </authorList>
    </citation>
    <scope>NUCLEOTIDE SEQUENCE</scope>
    <source>
        <strain evidence="1">28 12/20/2015</strain>
    </source>
</reference>
<sequence length="52" mass="5876">PDTNDSSICLKDVTDKSQIALRSVMKHVNITDIMKIWEVRHISTTSASLNYV</sequence>
<dbReference type="Proteomes" id="UP000789366">
    <property type="component" value="Unassembled WGS sequence"/>
</dbReference>
<protein>
    <submittedName>
        <fullName evidence="1">5101_t:CDS:1</fullName>
    </submittedName>
</protein>
<comment type="caution">
    <text evidence="1">The sequence shown here is derived from an EMBL/GenBank/DDBJ whole genome shotgun (WGS) entry which is preliminary data.</text>
</comment>
<dbReference type="EMBL" id="CAJVPW010049603">
    <property type="protein sequence ID" value="CAG8763358.1"/>
    <property type="molecule type" value="Genomic_DNA"/>
</dbReference>
<evidence type="ECO:0000313" key="2">
    <source>
        <dbReference type="Proteomes" id="UP000789366"/>
    </source>
</evidence>
<feature type="non-terminal residue" evidence="1">
    <location>
        <position position="1"/>
    </location>
</feature>
<accession>A0ACA9QRD8</accession>
<keyword evidence="2" id="KW-1185">Reference proteome</keyword>
<organism evidence="1 2">
    <name type="scientific">Cetraspora pellucida</name>
    <dbReference type="NCBI Taxonomy" id="1433469"/>
    <lineage>
        <taxon>Eukaryota</taxon>
        <taxon>Fungi</taxon>
        <taxon>Fungi incertae sedis</taxon>
        <taxon>Mucoromycota</taxon>
        <taxon>Glomeromycotina</taxon>
        <taxon>Glomeromycetes</taxon>
        <taxon>Diversisporales</taxon>
        <taxon>Gigasporaceae</taxon>
        <taxon>Cetraspora</taxon>
    </lineage>
</organism>
<name>A0ACA9QRD8_9GLOM</name>